<evidence type="ECO:0000313" key="3">
    <source>
        <dbReference type="Proteomes" id="UP001458946"/>
    </source>
</evidence>
<dbReference type="Gene3D" id="3.20.20.105">
    <property type="entry name" value="Queuine tRNA-ribosyltransferase-like"/>
    <property type="match status" value="1"/>
</dbReference>
<gene>
    <name evidence="2" type="ORF">Dxin01_00829</name>
</gene>
<comment type="caution">
    <text evidence="2">The sequence shown here is derived from an EMBL/GenBank/DDBJ whole genome shotgun (WGS) entry which is preliminary data.</text>
</comment>
<name>A0ABP9VCR6_9DEIO</name>
<dbReference type="InterPro" id="IPR002616">
    <property type="entry name" value="tRNA_ribo_trans-like"/>
</dbReference>
<accession>A0ABP9VCR6</accession>
<dbReference type="Pfam" id="PF01702">
    <property type="entry name" value="TGT"/>
    <property type="match status" value="1"/>
</dbReference>
<proteinExistence type="predicted"/>
<evidence type="ECO:0000259" key="1">
    <source>
        <dbReference type="Pfam" id="PF01702"/>
    </source>
</evidence>
<dbReference type="EMBL" id="BAABRN010000006">
    <property type="protein sequence ID" value="GAA5501098.1"/>
    <property type="molecule type" value="Genomic_DNA"/>
</dbReference>
<feature type="domain" description="tRNA-guanine(15) transglycosylase-like" evidence="1">
    <location>
        <begin position="63"/>
        <end position="249"/>
    </location>
</feature>
<evidence type="ECO:0000313" key="2">
    <source>
        <dbReference type="EMBL" id="GAA5501098.1"/>
    </source>
</evidence>
<dbReference type="InterPro" id="IPR036511">
    <property type="entry name" value="TGT-like_sf"/>
</dbReference>
<dbReference type="Proteomes" id="UP001458946">
    <property type="component" value="Unassembled WGS sequence"/>
</dbReference>
<dbReference type="SUPFAM" id="SSF51713">
    <property type="entry name" value="tRNA-guanine transglycosylase"/>
    <property type="match status" value="1"/>
</dbReference>
<keyword evidence="3" id="KW-1185">Reference proteome</keyword>
<organism evidence="2 3">
    <name type="scientific">Deinococcus xinjiangensis</name>
    <dbReference type="NCBI Taxonomy" id="457454"/>
    <lineage>
        <taxon>Bacteria</taxon>
        <taxon>Thermotogati</taxon>
        <taxon>Deinococcota</taxon>
        <taxon>Deinococci</taxon>
        <taxon>Deinococcales</taxon>
        <taxon>Deinococcaceae</taxon>
        <taxon>Deinococcus</taxon>
    </lineage>
</organism>
<protein>
    <recommendedName>
        <fullName evidence="1">tRNA-guanine(15) transglycosylase-like domain-containing protein</fullName>
    </recommendedName>
</protein>
<dbReference type="RefSeq" id="WP_353541072.1">
    <property type="nucleotide sequence ID" value="NZ_BAABRN010000006.1"/>
</dbReference>
<sequence length="287" mass="31268">MAESPIPVTLPKGTPHGFIPVYTYRFPLDQLLRPYLEQLFPAALLSVTELRERGEQALPQMPLFIDSGGFLALNTDVTIQEEGGLGVLVQPNGQTISPRSIYDEQRWAVRPNFPVTAFTLDFPAPACAAAAERERRGALTISNARWTLSQIRPFRVFASLQPGLSPAEVLDLQPDGLALGGLAPYSADRERIRHEVRAMRALMPPSLPLHVFGLGHPQSVRAALEAGATTVDSSAPQRLAADGRSWTGEAVTDPNSAERLALALSNLLTVSRAEVPLHLHPLWRGVR</sequence>
<reference evidence="2 3" key="1">
    <citation type="submission" date="2024-02" db="EMBL/GenBank/DDBJ databases">
        <title>Deinococcus xinjiangensis NBRC 107630.</title>
        <authorList>
            <person name="Ichikawa N."/>
            <person name="Katano-Makiyama Y."/>
            <person name="Hidaka K."/>
        </authorList>
    </citation>
    <scope>NUCLEOTIDE SEQUENCE [LARGE SCALE GENOMIC DNA]</scope>
    <source>
        <strain evidence="2 3">NBRC 107630</strain>
    </source>
</reference>